<gene>
    <name evidence="1" type="ORF">D8674_008381</name>
</gene>
<reference evidence="2" key="2">
    <citation type="submission" date="2019-10" db="EMBL/GenBank/DDBJ databases">
        <title>A de novo genome assembly of a pear dwarfing rootstock.</title>
        <authorList>
            <person name="Wang F."/>
            <person name="Wang J."/>
            <person name="Li S."/>
            <person name="Zhang Y."/>
            <person name="Fang M."/>
            <person name="Ma L."/>
            <person name="Zhao Y."/>
            <person name="Jiang S."/>
        </authorList>
    </citation>
    <scope>NUCLEOTIDE SEQUENCE [LARGE SCALE GENOMIC DNA]</scope>
</reference>
<dbReference type="AlphaFoldDB" id="A0A5N5HXF9"/>
<comment type="caution">
    <text evidence="1">The sequence shown here is derived from an EMBL/GenBank/DDBJ whole genome shotgun (WGS) entry which is preliminary data.</text>
</comment>
<sequence>MELGGGSEIRNWGRQLDSYKTTNAGNAWDVDPILFMGVVCQKNLTRVRTLIINVMSYWLGR</sequence>
<reference evidence="1 2" key="1">
    <citation type="submission" date="2019-09" db="EMBL/GenBank/DDBJ databases">
        <authorList>
            <person name="Ou C."/>
        </authorList>
    </citation>
    <scope>NUCLEOTIDE SEQUENCE [LARGE SCALE GENOMIC DNA]</scope>
    <source>
        <strain evidence="1">S2</strain>
        <tissue evidence="1">Leaf</tissue>
    </source>
</reference>
<accession>A0A5N5HXF9</accession>
<evidence type="ECO:0000313" key="2">
    <source>
        <dbReference type="Proteomes" id="UP000327157"/>
    </source>
</evidence>
<name>A0A5N5HXF9_9ROSA</name>
<keyword evidence="2" id="KW-1185">Reference proteome</keyword>
<reference evidence="1 2" key="3">
    <citation type="submission" date="2019-11" db="EMBL/GenBank/DDBJ databases">
        <title>A de novo genome assembly of a pear dwarfing rootstock.</title>
        <authorList>
            <person name="Wang F."/>
            <person name="Wang J."/>
            <person name="Li S."/>
            <person name="Zhang Y."/>
            <person name="Fang M."/>
            <person name="Ma L."/>
            <person name="Zhao Y."/>
            <person name="Jiang S."/>
        </authorList>
    </citation>
    <scope>NUCLEOTIDE SEQUENCE [LARGE SCALE GENOMIC DNA]</scope>
    <source>
        <strain evidence="1">S2</strain>
        <tissue evidence="1">Leaf</tissue>
    </source>
</reference>
<dbReference type="Proteomes" id="UP000327157">
    <property type="component" value="Chromosome 12"/>
</dbReference>
<proteinExistence type="predicted"/>
<protein>
    <submittedName>
        <fullName evidence="1">Uncharacterized protein</fullName>
    </submittedName>
</protein>
<dbReference type="EMBL" id="SMOL01000143">
    <property type="protein sequence ID" value="KAB2630862.1"/>
    <property type="molecule type" value="Genomic_DNA"/>
</dbReference>
<evidence type="ECO:0000313" key="1">
    <source>
        <dbReference type="EMBL" id="KAB2630862.1"/>
    </source>
</evidence>
<organism evidence="1 2">
    <name type="scientific">Pyrus ussuriensis x Pyrus communis</name>
    <dbReference type="NCBI Taxonomy" id="2448454"/>
    <lineage>
        <taxon>Eukaryota</taxon>
        <taxon>Viridiplantae</taxon>
        <taxon>Streptophyta</taxon>
        <taxon>Embryophyta</taxon>
        <taxon>Tracheophyta</taxon>
        <taxon>Spermatophyta</taxon>
        <taxon>Magnoliopsida</taxon>
        <taxon>eudicotyledons</taxon>
        <taxon>Gunneridae</taxon>
        <taxon>Pentapetalae</taxon>
        <taxon>rosids</taxon>
        <taxon>fabids</taxon>
        <taxon>Rosales</taxon>
        <taxon>Rosaceae</taxon>
        <taxon>Amygdaloideae</taxon>
        <taxon>Maleae</taxon>
        <taxon>Pyrus</taxon>
    </lineage>
</organism>